<comment type="catalytic activity">
    <reaction evidence="6">
        <text>a phosphate monoester + H2O = an alcohol + phosphate</text>
        <dbReference type="Rhea" id="RHEA:15017"/>
        <dbReference type="ChEBI" id="CHEBI:15377"/>
        <dbReference type="ChEBI" id="CHEBI:30879"/>
        <dbReference type="ChEBI" id="CHEBI:43474"/>
        <dbReference type="ChEBI" id="CHEBI:67140"/>
        <dbReference type="EC" id="3.1.3.2"/>
    </reaction>
</comment>
<feature type="domain" description="Purple acid phosphatase N-terminal" evidence="9">
    <location>
        <begin position="164"/>
        <end position="265"/>
    </location>
</feature>
<evidence type="ECO:0000256" key="4">
    <source>
        <dbReference type="ARBA" id="ARBA00022729"/>
    </source>
</evidence>
<comment type="caution">
    <text evidence="10">The sequence shown here is derived from an EMBL/GenBank/DDBJ whole genome shotgun (WGS) entry which is preliminary data.</text>
</comment>
<evidence type="ECO:0000256" key="6">
    <source>
        <dbReference type="RuleBase" id="RU361203"/>
    </source>
</evidence>
<dbReference type="GO" id="GO:0003993">
    <property type="term" value="F:acid phosphatase activity"/>
    <property type="evidence" value="ECO:0007669"/>
    <property type="project" value="UniProtKB-EC"/>
</dbReference>
<dbReference type="Gene3D" id="3.60.21.10">
    <property type="match status" value="1"/>
</dbReference>
<dbReference type="EMBL" id="BLQM01000407">
    <property type="protein sequence ID" value="GMH88150.1"/>
    <property type="molecule type" value="Genomic_DNA"/>
</dbReference>
<dbReference type="GO" id="GO:0005576">
    <property type="term" value="C:extracellular region"/>
    <property type="evidence" value="ECO:0007669"/>
    <property type="project" value="UniProtKB-SubCell"/>
</dbReference>
<dbReference type="InterPro" id="IPR029052">
    <property type="entry name" value="Metallo-depent_PP-like"/>
</dbReference>
<dbReference type="Proteomes" id="UP001162640">
    <property type="component" value="Unassembled WGS sequence"/>
</dbReference>
<dbReference type="EC" id="3.1.3.2" evidence="6"/>
<sequence>MRFFHPIAAIALLSTAQGHGTGAHYGILKLGGCMKAKHHEDHSLTGTLLNLSDDAVVQVSVSPDSLKDGEEATVEWFYETGYAASTSNWIGYYCSDDLASLEDTNYIDYRYVTSSEVSSSGGSFTTSIKSARSSFCEFRFFSSSYIKIGVSNAVEVTDAKTKVQHLHLALTSNNDEMRVSWTSGSNDAPKVYLSTTEDLKDAGVFEGDCHTYKQSDMCEEPATSEAGFVDPGWLCSAIVKNLEVDTEYFYQATSDGVNFSPPTSFLSAPPTNDPDYSFSFLVYGDMGTWSGDNGEASIATASISTAYVLNDNVRRVDHFGDISYARGIISTWDVWFDLIEPYASKVPYMITIGNHEYDHIEGTDPSGDNFRPSWFNGGTDSEGECSVPMYNRFTMPENDLSNSIYWYGFNYANVATLMLSSEHNMTVGSPQYTFVEETLAAIDRQVTPWVIVEFHRPMYNNEDYASDNEVSENIQLQMEELFVKHDVDLVLAGHYHSYLSSKRIYQDKADEDNGIYHFTIGSAGAALDDAGLVPKDWVETFSLEFGIGKISVANSTHMKWEFIENKENEDMGGVTDETWIVKRQG</sequence>
<dbReference type="Gene3D" id="2.60.40.380">
    <property type="entry name" value="Purple acid phosphatase-like, N-terminal"/>
    <property type="match status" value="1"/>
</dbReference>
<proteinExistence type="inferred from homology"/>
<protein>
    <recommendedName>
        <fullName evidence="6">Purple acid phosphatase</fullName>
        <ecNumber evidence="6">3.1.3.2</ecNumber>
    </recommendedName>
</protein>
<keyword evidence="4 6" id="KW-0732">Signal</keyword>
<keyword evidence="5" id="KW-0325">Glycoprotein</keyword>
<dbReference type="PANTHER" id="PTHR45778">
    <property type="entry name" value="PURPLE ACID PHOSPHATASE-RELATED"/>
    <property type="match status" value="1"/>
</dbReference>
<accession>A0A9W7BL21</accession>
<keyword evidence="6" id="KW-0378">Hydrolase</keyword>
<name>A0A9W7BL21_9STRA</name>
<evidence type="ECO:0000256" key="1">
    <source>
        <dbReference type="ARBA" id="ARBA00004613"/>
    </source>
</evidence>
<evidence type="ECO:0000256" key="2">
    <source>
        <dbReference type="ARBA" id="ARBA00011738"/>
    </source>
</evidence>
<feature type="domain" description="Purple acid phosphatase C-terminal" evidence="8">
    <location>
        <begin position="516"/>
        <end position="569"/>
    </location>
</feature>
<evidence type="ECO:0000256" key="5">
    <source>
        <dbReference type="ARBA" id="ARBA00023180"/>
    </source>
</evidence>
<feature type="domain" description="Calcineurin-like phosphoesterase" evidence="7">
    <location>
        <begin position="320"/>
        <end position="498"/>
    </location>
</feature>
<feature type="signal peptide" evidence="6">
    <location>
        <begin position="1"/>
        <end position="18"/>
    </location>
</feature>
<dbReference type="CDD" id="cd00839">
    <property type="entry name" value="MPP_PAPs"/>
    <property type="match status" value="1"/>
</dbReference>
<dbReference type="GO" id="GO:0046872">
    <property type="term" value="F:metal ion binding"/>
    <property type="evidence" value="ECO:0007669"/>
    <property type="project" value="InterPro"/>
</dbReference>
<reference evidence="11" key="1">
    <citation type="journal article" date="2023" name="Commun. Biol.">
        <title>Genome analysis of Parmales, the sister group of diatoms, reveals the evolutionary specialization of diatoms from phago-mixotrophs to photoautotrophs.</title>
        <authorList>
            <person name="Ban H."/>
            <person name="Sato S."/>
            <person name="Yoshikawa S."/>
            <person name="Yamada K."/>
            <person name="Nakamura Y."/>
            <person name="Ichinomiya M."/>
            <person name="Sato N."/>
            <person name="Blanc-Mathieu R."/>
            <person name="Endo H."/>
            <person name="Kuwata A."/>
            <person name="Ogata H."/>
        </authorList>
    </citation>
    <scope>NUCLEOTIDE SEQUENCE [LARGE SCALE GENOMIC DNA]</scope>
</reference>
<dbReference type="Pfam" id="PF14008">
    <property type="entry name" value="Metallophos_C"/>
    <property type="match status" value="1"/>
</dbReference>
<feature type="chain" id="PRO_5041018569" description="Purple acid phosphatase" evidence="6">
    <location>
        <begin position="19"/>
        <end position="585"/>
    </location>
</feature>
<evidence type="ECO:0000259" key="8">
    <source>
        <dbReference type="Pfam" id="PF14008"/>
    </source>
</evidence>
<dbReference type="InterPro" id="IPR015914">
    <property type="entry name" value="PAPs_N"/>
</dbReference>
<dbReference type="InterPro" id="IPR008963">
    <property type="entry name" value="Purple_acid_Pase-like_N"/>
</dbReference>
<dbReference type="Pfam" id="PF16656">
    <property type="entry name" value="Pur_ac_phosph_N"/>
    <property type="match status" value="1"/>
</dbReference>
<comment type="subunit">
    <text evidence="2">Homodimer.</text>
</comment>
<dbReference type="PANTHER" id="PTHR45778:SF7">
    <property type="entry name" value="PURPLE ACID PHOSPHATASE"/>
    <property type="match status" value="1"/>
</dbReference>
<dbReference type="SUPFAM" id="SSF49363">
    <property type="entry name" value="Purple acid phosphatase, N-terminal domain"/>
    <property type="match status" value="1"/>
</dbReference>
<dbReference type="Pfam" id="PF00149">
    <property type="entry name" value="Metallophos"/>
    <property type="match status" value="1"/>
</dbReference>
<comment type="subcellular location">
    <subcellularLocation>
        <location evidence="1">Secreted</location>
    </subcellularLocation>
</comment>
<evidence type="ECO:0000259" key="7">
    <source>
        <dbReference type="Pfam" id="PF00149"/>
    </source>
</evidence>
<evidence type="ECO:0000259" key="9">
    <source>
        <dbReference type="Pfam" id="PF16656"/>
    </source>
</evidence>
<comment type="similarity">
    <text evidence="6">Belongs to the metallophosphoesterase superfamily. Purple acid phosphatase family.</text>
</comment>
<gene>
    <name evidence="10" type="ORF">TL16_g11070</name>
</gene>
<organism evidence="10 11">
    <name type="scientific">Triparma laevis f. inornata</name>
    <dbReference type="NCBI Taxonomy" id="1714386"/>
    <lineage>
        <taxon>Eukaryota</taxon>
        <taxon>Sar</taxon>
        <taxon>Stramenopiles</taxon>
        <taxon>Ochrophyta</taxon>
        <taxon>Bolidophyceae</taxon>
        <taxon>Parmales</taxon>
        <taxon>Triparmaceae</taxon>
        <taxon>Triparma</taxon>
    </lineage>
</organism>
<dbReference type="SUPFAM" id="SSF56300">
    <property type="entry name" value="Metallo-dependent phosphatases"/>
    <property type="match status" value="1"/>
</dbReference>
<dbReference type="InterPro" id="IPR041792">
    <property type="entry name" value="MPP_PAP"/>
</dbReference>
<evidence type="ECO:0000256" key="3">
    <source>
        <dbReference type="ARBA" id="ARBA00022525"/>
    </source>
</evidence>
<evidence type="ECO:0000313" key="10">
    <source>
        <dbReference type="EMBL" id="GMH88150.1"/>
    </source>
</evidence>
<dbReference type="InterPro" id="IPR004843">
    <property type="entry name" value="Calcineurin-like_PHP"/>
</dbReference>
<keyword evidence="3" id="KW-0964">Secreted</keyword>
<dbReference type="AlphaFoldDB" id="A0A9W7BL21"/>
<dbReference type="InterPro" id="IPR025733">
    <property type="entry name" value="PAPs_C"/>
</dbReference>
<evidence type="ECO:0000313" key="11">
    <source>
        <dbReference type="Proteomes" id="UP001162640"/>
    </source>
</evidence>